<dbReference type="AlphaFoldDB" id="F8A124"/>
<dbReference type="HOGENOM" id="CLU_021786_4_1_11"/>
<name>F8A124_CELGA</name>
<dbReference type="InterPro" id="IPR003870">
    <property type="entry name" value="DUF222"/>
</dbReference>
<dbReference type="Pfam" id="PF02720">
    <property type="entry name" value="DUF222"/>
    <property type="match status" value="1"/>
</dbReference>
<evidence type="ECO:0000256" key="1">
    <source>
        <dbReference type="SAM" id="MobiDB-lite"/>
    </source>
</evidence>
<reference evidence="4" key="1">
    <citation type="submission" date="2011-04" db="EMBL/GenBank/DDBJ databases">
        <title>Complete sequence of Cellvibrio gilvus ATCC 13127.</title>
        <authorList>
            <person name="Lucas S."/>
            <person name="Han J."/>
            <person name="Lapidus A."/>
            <person name="Cheng J.-F."/>
            <person name="Goodwin L."/>
            <person name="Pitluck S."/>
            <person name="Peters L."/>
            <person name="Munk A."/>
            <person name="Detter J.C."/>
            <person name="Han C."/>
            <person name="Tapia R."/>
            <person name="Land M."/>
            <person name="Hauser L."/>
            <person name="Kyrpides N."/>
            <person name="Ivanova N."/>
            <person name="Ovchinnikova G."/>
            <person name="Pagani I."/>
            <person name="Mead D."/>
            <person name="Brumm P."/>
            <person name="Woyke T."/>
        </authorList>
    </citation>
    <scope>NUCLEOTIDE SEQUENCE [LARGE SCALE GENOMIC DNA]</scope>
    <source>
        <strain evidence="4">ATCC 13127 / NRRL B-14078</strain>
    </source>
</reference>
<keyword evidence="3" id="KW-0378">Hydrolase</keyword>
<proteinExistence type="predicted"/>
<dbReference type="EMBL" id="CP002665">
    <property type="protein sequence ID" value="AEI12782.1"/>
    <property type="molecule type" value="Genomic_DNA"/>
</dbReference>
<protein>
    <submittedName>
        <fullName evidence="3">HNH endonuclease</fullName>
    </submittedName>
</protein>
<feature type="domain" description="HNH nuclease" evidence="2">
    <location>
        <begin position="374"/>
        <end position="430"/>
    </location>
</feature>
<dbReference type="eggNOG" id="COG1403">
    <property type="taxonomic scope" value="Bacteria"/>
</dbReference>
<sequence>MTVSVAERRVRVPGGSAVVRPAGPGRSVAAGDGGASDERWDQDLATLPAPRVRPADLIALLTAADVPQVRDVDLVGLVVGWQQLIGLAVAGQAAVVRELLARGHGILDGLPEELAAALAWTTPAAQQLVARAEGLGELPVVDEALRDGVVDARKVDVLLDELAALTVGTDELPDAHDVRAARSRVASAAMSRADGRTTTQLRRLVRREVIAVDPAAARTRAEQARARRSVRVDWAPDGMAWVSAFLTAPDAIVVRTVLDAAADVRDAIDPRTLDQRRADAFVSIFDGIASTGVLPCGDALPARQRVKPHIQVTVAATTLLGLDDAPAELAGYGPVGADVARAIAADGTWRRLLTDPRTGALVERGSTAYRPGAALGAHVRARDVTCTFPGCVRPAATCELDHITPYRHDAADAVQTTADNLHAACKRHHDLKTQGLWTVRRVADGGVAWTSRTGITYVVHPEAVLAEPTAWSHAPAEAAGARAGPGACQPPPF</sequence>
<feature type="region of interest" description="Disordered" evidence="1">
    <location>
        <begin position="15"/>
        <end position="38"/>
    </location>
</feature>
<evidence type="ECO:0000259" key="2">
    <source>
        <dbReference type="SMART" id="SM00507"/>
    </source>
</evidence>
<evidence type="ECO:0000313" key="3">
    <source>
        <dbReference type="EMBL" id="AEI12782.1"/>
    </source>
</evidence>
<dbReference type="InterPro" id="IPR003615">
    <property type="entry name" value="HNH_nuc"/>
</dbReference>
<keyword evidence="4" id="KW-1185">Reference proteome</keyword>
<dbReference type="Proteomes" id="UP000000485">
    <property type="component" value="Chromosome"/>
</dbReference>
<accession>F8A124</accession>
<evidence type="ECO:0000313" key="4">
    <source>
        <dbReference type="Proteomes" id="UP000000485"/>
    </source>
</evidence>
<dbReference type="GO" id="GO:0004519">
    <property type="term" value="F:endonuclease activity"/>
    <property type="evidence" value="ECO:0007669"/>
    <property type="project" value="UniProtKB-KW"/>
</dbReference>
<dbReference type="CDD" id="cd00085">
    <property type="entry name" value="HNHc"/>
    <property type="match status" value="1"/>
</dbReference>
<dbReference type="SMART" id="SM00507">
    <property type="entry name" value="HNHc"/>
    <property type="match status" value="1"/>
</dbReference>
<keyword evidence="3" id="KW-0255">Endonuclease</keyword>
<dbReference type="KEGG" id="cga:Celgi_2282"/>
<organism evidence="3 4">
    <name type="scientific">Cellulomonas gilvus (strain ATCC 13127 / NRRL B-14078)</name>
    <name type="common">Cellvibrio gilvus</name>
    <dbReference type="NCBI Taxonomy" id="593907"/>
    <lineage>
        <taxon>Bacteria</taxon>
        <taxon>Bacillati</taxon>
        <taxon>Actinomycetota</taxon>
        <taxon>Actinomycetes</taxon>
        <taxon>Micrococcales</taxon>
        <taxon>Cellulomonadaceae</taxon>
        <taxon>Cellulomonas</taxon>
    </lineage>
</organism>
<gene>
    <name evidence="3" type="ordered locus">Celgi_2282</name>
</gene>
<dbReference type="STRING" id="593907.Celgi_2282"/>
<keyword evidence="3" id="KW-0540">Nuclease</keyword>